<dbReference type="AlphaFoldDB" id="E9G6L3"/>
<dbReference type="InParanoid" id="E9G6L3"/>
<feature type="region of interest" description="Disordered" evidence="1">
    <location>
        <begin position="17"/>
        <end position="40"/>
    </location>
</feature>
<sequence length="59" mass="6297">MDEEMRMWTEVCAASSADDPAAATAIQHTNKRSRIQADQETAGAAVSAAVSSRFAEPEQ</sequence>
<protein>
    <submittedName>
        <fullName evidence="2">Uncharacterized protein</fullName>
    </submittedName>
</protein>
<name>E9G6L3_DAPPU</name>
<evidence type="ECO:0000313" key="3">
    <source>
        <dbReference type="Proteomes" id="UP000000305"/>
    </source>
</evidence>
<dbReference type="Proteomes" id="UP000000305">
    <property type="component" value="Unassembled WGS sequence"/>
</dbReference>
<accession>E9G6L3</accession>
<gene>
    <name evidence="2" type="ORF">DAPPUDRAFT_238508</name>
</gene>
<dbReference type="EMBL" id="GL732533">
    <property type="protein sequence ID" value="EFX84954.1"/>
    <property type="molecule type" value="Genomic_DNA"/>
</dbReference>
<organism evidence="2 3">
    <name type="scientific">Daphnia pulex</name>
    <name type="common">Water flea</name>
    <dbReference type="NCBI Taxonomy" id="6669"/>
    <lineage>
        <taxon>Eukaryota</taxon>
        <taxon>Metazoa</taxon>
        <taxon>Ecdysozoa</taxon>
        <taxon>Arthropoda</taxon>
        <taxon>Crustacea</taxon>
        <taxon>Branchiopoda</taxon>
        <taxon>Diplostraca</taxon>
        <taxon>Cladocera</taxon>
        <taxon>Anomopoda</taxon>
        <taxon>Daphniidae</taxon>
        <taxon>Daphnia</taxon>
    </lineage>
</organism>
<keyword evidence="3" id="KW-1185">Reference proteome</keyword>
<evidence type="ECO:0000256" key="1">
    <source>
        <dbReference type="SAM" id="MobiDB-lite"/>
    </source>
</evidence>
<evidence type="ECO:0000313" key="2">
    <source>
        <dbReference type="EMBL" id="EFX84954.1"/>
    </source>
</evidence>
<reference evidence="2 3" key="1">
    <citation type="journal article" date="2011" name="Science">
        <title>The ecoresponsive genome of Daphnia pulex.</title>
        <authorList>
            <person name="Colbourne J.K."/>
            <person name="Pfrender M.E."/>
            <person name="Gilbert D."/>
            <person name="Thomas W.K."/>
            <person name="Tucker A."/>
            <person name="Oakley T.H."/>
            <person name="Tokishita S."/>
            <person name="Aerts A."/>
            <person name="Arnold G.J."/>
            <person name="Basu M.K."/>
            <person name="Bauer D.J."/>
            <person name="Caceres C.E."/>
            <person name="Carmel L."/>
            <person name="Casola C."/>
            <person name="Choi J.H."/>
            <person name="Detter J.C."/>
            <person name="Dong Q."/>
            <person name="Dusheyko S."/>
            <person name="Eads B.D."/>
            <person name="Frohlich T."/>
            <person name="Geiler-Samerotte K.A."/>
            <person name="Gerlach D."/>
            <person name="Hatcher P."/>
            <person name="Jogdeo S."/>
            <person name="Krijgsveld J."/>
            <person name="Kriventseva E.V."/>
            <person name="Kultz D."/>
            <person name="Laforsch C."/>
            <person name="Lindquist E."/>
            <person name="Lopez J."/>
            <person name="Manak J.R."/>
            <person name="Muller J."/>
            <person name="Pangilinan J."/>
            <person name="Patwardhan R.P."/>
            <person name="Pitluck S."/>
            <person name="Pritham E.J."/>
            <person name="Rechtsteiner A."/>
            <person name="Rho M."/>
            <person name="Rogozin I.B."/>
            <person name="Sakarya O."/>
            <person name="Salamov A."/>
            <person name="Schaack S."/>
            <person name="Shapiro H."/>
            <person name="Shiga Y."/>
            <person name="Skalitzky C."/>
            <person name="Smith Z."/>
            <person name="Souvorov A."/>
            <person name="Sung W."/>
            <person name="Tang Z."/>
            <person name="Tsuchiya D."/>
            <person name="Tu H."/>
            <person name="Vos H."/>
            <person name="Wang M."/>
            <person name="Wolf Y.I."/>
            <person name="Yamagata H."/>
            <person name="Yamada T."/>
            <person name="Ye Y."/>
            <person name="Shaw J.R."/>
            <person name="Andrews J."/>
            <person name="Crease T.J."/>
            <person name="Tang H."/>
            <person name="Lucas S.M."/>
            <person name="Robertson H.M."/>
            <person name="Bork P."/>
            <person name="Koonin E.V."/>
            <person name="Zdobnov E.M."/>
            <person name="Grigoriev I.V."/>
            <person name="Lynch M."/>
            <person name="Boore J.L."/>
        </authorList>
    </citation>
    <scope>NUCLEOTIDE SEQUENCE [LARGE SCALE GENOMIC DNA]</scope>
</reference>
<dbReference type="KEGG" id="dpx:DAPPUDRAFT_238508"/>
<dbReference type="HOGENOM" id="CLU_2963082_0_0_1"/>
<proteinExistence type="predicted"/>